<name>A0A1H7XD28_9RHOB</name>
<proteinExistence type="predicted"/>
<gene>
    <name evidence="1" type="ORF">SAMN05443999_1204</name>
</gene>
<keyword evidence="2" id="KW-1185">Reference proteome</keyword>
<sequence>MLLYVDEEADQGRRVLLAAFLSGHFEENEVQTTIPEPNLEAMIEKVIDSRCEVLVTDFRLSEYKCHCTLINQNLV</sequence>
<evidence type="ECO:0000313" key="1">
    <source>
        <dbReference type="EMBL" id="SEM31706.1"/>
    </source>
</evidence>
<protein>
    <recommendedName>
        <fullName evidence="3">Response regulatory domain-containing protein</fullName>
    </recommendedName>
</protein>
<dbReference type="AlphaFoldDB" id="A0A1H7XD28"/>
<dbReference type="Proteomes" id="UP000199582">
    <property type="component" value="Unassembled WGS sequence"/>
</dbReference>
<dbReference type="STRING" id="1287727.SAMN05443999_1204"/>
<dbReference type="EMBL" id="FOAG01000020">
    <property type="protein sequence ID" value="SEM31706.1"/>
    <property type="molecule type" value="Genomic_DNA"/>
</dbReference>
<evidence type="ECO:0000313" key="2">
    <source>
        <dbReference type="Proteomes" id="UP000199582"/>
    </source>
</evidence>
<organism evidence="1 2">
    <name type="scientific">Roseovarius azorensis</name>
    <dbReference type="NCBI Taxonomy" id="1287727"/>
    <lineage>
        <taxon>Bacteria</taxon>
        <taxon>Pseudomonadati</taxon>
        <taxon>Pseudomonadota</taxon>
        <taxon>Alphaproteobacteria</taxon>
        <taxon>Rhodobacterales</taxon>
        <taxon>Roseobacteraceae</taxon>
        <taxon>Roseovarius</taxon>
    </lineage>
</organism>
<evidence type="ECO:0008006" key="3">
    <source>
        <dbReference type="Google" id="ProtNLM"/>
    </source>
</evidence>
<reference evidence="1" key="1">
    <citation type="submission" date="2016-10" db="EMBL/GenBank/DDBJ databases">
        <authorList>
            <person name="de Groot N.N."/>
        </authorList>
    </citation>
    <scope>NUCLEOTIDE SEQUENCE [LARGE SCALE GENOMIC DNA]</scope>
    <source>
        <strain evidence="1">DSM 100674</strain>
    </source>
</reference>
<accession>A0A1H7XD28</accession>